<organism evidence="1 2">
    <name type="scientific">Candidatus Marinarcus aquaticus</name>
    <dbReference type="NCBI Taxonomy" id="2044504"/>
    <lineage>
        <taxon>Bacteria</taxon>
        <taxon>Pseudomonadati</taxon>
        <taxon>Campylobacterota</taxon>
        <taxon>Epsilonproteobacteria</taxon>
        <taxon>Campylobacterales</taxon>
        <taxon>Arcobacteraceae</taxon>
        <taxon>Candidatus Marinarcus</taxon>
    </lineage>
</organism>
<keyword evidence="2" id="KW-1185">Reference proteome</keyword>
<dbReference type="AlphaFoldDB" id="A0A4Q0XNZ3"/>
<gene>
    <name evidence="1" type="ORF">CRV04_09120</name>
</gene>
<name>A0A4Q0XNZ3_9BACT</name>
<dbReference type="OrthoDB" id="5469813at2"/>
<accession>A0A4Q0XNZ3</accession>
<reference evidence="1 2" key="1">
    <citation type="submission" date="2017-10" db="EMBL/GenBank/DDBJ databases">
        <title>Genomics of the genus Arcobacter.</title>
        <authorList>
            <person name="Perez-Cataluna A."/>
            <person name="Figueras M.J."/>
        </authorList>
    </citation>
    <scope>NUCLEOTIDE SEQUENCE [LARGE SCALE GENOMIC DNA]</scope>
    <source>
        <strain evidence="1 2">CECT 8987</strain>
    </source>
</reference>
<dbReference type="EMBL" id="PDKN01000006">
    <property type="protein sequence ID" value="RXJ56196.1"/>
    <property type="molecule type" value="Genomic_DNA"/>
</dbReference>
<comment type="caution">
    <text evidence="1">The sequence shown here is derived from an EMBL/GenBank/DDBJ whole genome shotgun (WGS) entry which is preliminary data.</text>
</comment>
<sequence>MTTCIFCGHKHLYTLQHHHVKCAHCRRKFSLSRLHTDQAIIHAFVNNQTALQTSKTLQVHYNTVQKRFLKLRTKILYYLDEQYQKTSNSSEYDEYIYMKNKNIYNAQNFLTFIYDNNIYNLMLPSLHKFRTYDKSDEELAKFLFLNKIAKLQSKHSHINEFWNYFESFLKAFKGVNSENFIYYLKEAEFKFNYSKKAQEEILLKLFYD</sequence>
<evidence type="ECO:0000313" key="1">
    <source>
        <dbReference type="EMBL" id="RXJ56196.1"/>
    </source>
</evidence>
<protein>
    <submittedName>
        <fullName evidence="1">Transposase</fullName>
    </submittedName>
</protein>
<evidence type="ECO:0000313" key="2">
    <source>
        <dbReference type="Proteomes" id="UP000290657"/>
    </source>
</evidence>
<dbReference type="RefSeq" id="WP_128996537.1">
    <property type="nucleotide sequence ID" value="NZ_PDKN01000006.1"/>
</dbReference>
<dbReference type="Proteomes" id="UP000290657">
    <property type="component" value="Unassembled WGS sequence"/>
</dbReference>
<proteinExistence type="predicted"/>